<evidence type="ECO:0000256" key="3">
    <source>
        <dbReference type="ARBA" id="ARBA00009734"/>
    </source>
</evidence>
<keyword evidence="5" id="KW-0560">Oxidoreductase</keyword>
<dbReference type="PANTHER" id="PTHR28071:SF1">
    <property type="entry name" value="REDOX PROTEIN FMP46, MITOCHONDRIAL-RELATED"/>
    <property type="match status" value="1"/>
</dbReference>
<evidence type="ECO:0000256" key="5">
    <source>
        <dbReference type="ARBA" id="ARBA00023002"/>
    </source>
</evidence>
<name>A0AAN6ZYY2_9PEZI</name>
<accession>A0AAN6ZYY2</accession>
<sequence length="141" mass="15553">MFRFHKSLDILTLFHKATSPTSMRLATVLRQASAAASETSTTDQASDHTAQSNAARRPEFTLQITEDPPTPDQLRTILQYVGPQRIGSVIKGATDENEALLRFKENAETFQWPVVVDWNNGKAAVGENGSEILKMVNALPK</sequence>
<comment type="function">
    <text evidence="1">Putative mitochondrial redox protein which could be involved in the reduction of small toxic molecules.</text>
</comment>
<dbReference type="Gene3D" id="3.40.30.10">
    <property type="entry name" value="Glutaredoxin"/>
    <property type="match status" value="1"/>
</dbReference>
<dbReference type="PANTHER" id="PTHR28071">
    <property type="entry name" value="REDOX PROTEIN FMP46, MITOCHONDRIAL-RELATED"/>
    <property type="match status" value="1"/>
</dbReference>
<comment type="caution">
    <text evidence="8">The sequence shown here is derived from an EMBL/GenBank/DDBJ whole genome shotgun (WGS) entry which is preliminary data.</text>
</comment>
<dbReference type="EMBL" id="MU856890">
    <property type="protein sequence ID" value="KAK4155304.1"/>
    <property type="molecule type" value="Genomic_DNA"/>
</dbReference>
<keyword evidence="9" id="KW-1185">Reference proteome</keyword>
<evidence type="ECO:0000256" key="4">
    <source>
        <dbReference type="ARBA" id="ARBA00022946"/>
    </source>
</evidence>
<reference evidence="8" key="2">
    <citation type="submission" date="2023-05" db="EMBL/GenBank/DDBJ databases">
        <authorList>
            <consortium name="Lawrence Berkeley National Laboratory"/>
            <person name="Steindorff A."/>
            <person name="Hensen N."/>
            <person name="Bonometti L."/>
            <person name="Westerberg I."/>
            <person name="Brannstrom I.O."/>
            <person name="Guillou S."/>
            <person name="Cros-Aarteil S."/>
            <person name="Calhoun S."/>
            <person name="Haridas S."/>
            <person name="Kuo A."/>
            <person name="Mondo S."/>
            <person name="Pangilinan J."/>
            <person name="Riley R."/>
            <person name="Labutti K."/>
            <person name="Andreopoulos B."/>
            <person name="Lipzen A."/>
            <person name="Chen C."/>
            <person name="Yanf M."/>
            <person name="Daum C."/>
            <person name="Ng V."/>
            <person name="Clum A."/>
            <person name="Ohm R."/>
            <person name="Martin F."/>
            <person name="Silar P."/>
            <person name="Natvig D."/>
            <person name="Lalanne C."/>
            <person name="Gautier V."/>
            <person name="Ament-Velasquez S.L."/>
            <person name="Kruys A."/>
            <person name="Hutchinson M.I."/>
            <person name="Powell A.J."/>
            <person name="Barry K."/>
            <person name="Miller A.N."/>
            <person name="Grigoriev I.V."/>
            <person name="Debuchy R."/>
            <person name="Gladieux P."/>
            <person name="Thoren M.H."/>
            <person name="Johannesson H."/>
        </authorList>
    </citation>
    <scope>NUCLEOTIDE SEQUENCE</scope>
    <source>
        <strain evidence="8">CBS 538.74</strain>
    </source>
</reference>
<evidence type="ECO:0000256" key="2">
    <source>
        <dbReference type="ARBA" id="ARBA00004173"/>
    </source>
</evidence>
<keyword evidence="6" id="KW-0496">Mitochondrion</keyword>
<keyword evidence="4" id="KW-0809">Transit peptide</keyword>
<proteinExistence type="inferred from homology"/>
<dbReference type="InterPro" id="IPR012882">
    <property type="entry name" value="Fmp46"/>
</dbReference>
<evidence type="ECO:0000256" key="7">
    <source>
        <dbReference type="SAM" id="MobiDB-lite"/>
    </source>
</evidence>
<evidence type="ECO:0000256" key="1">
    <source>
        <dbReference type="ARBA" id="ARBA00002963"/>
    </source>
</evidence>
<feature type="region of interest" description="Disordered" evidence="7">
    <location>
        <begin position="36"/>
        <end position="71"/>
    </location>
</feature>
<protein>
    <submittedName>
        <fullName evidence="8">Thioredoxin-like protein</fullName>
    </submittedName>
</protein>
<organism evidence="8 9">
    <name type="scientific">Chaetomidium leptoderma</name>
    <dbReference type="NCBI Taxonomy" id="669021"/>
    <lineage>
        <taxon>Eukaryota</taxon>
        <taxon>Fungi</taxon>
        <taxon>Dikarya</taxon>
        <taxon>Ascomycota</taxon>
        <taxon>Pezizomycotina</taxon>
        <taxon>Sordariomycetes</taxon>
        <taxon>Sordariomycetidae</taxon>
        <taxon>Sordariales</taxon>
        <taxon>Chaetomiaceae</taxon>
        <taxon>Chaetomidium</taxon>
    </lineage>
</organism>
<dbReference type="Pfam" id="PF07955">
    <property type="entry name" value="DUF1687"/>
    <property type="match status" value="1"/>
</dbReference>
<dbReference type="GO" id="GO:0005739">
    <property type="term" value="C:mitochondrion"/>
    <property type="evidence" value="ECO:0007669"/>
    <property type="project" value="UniProtKB-SubCell"/>
</dbReference>
<dbReference type="AlphaFoldDB" id="A0AAN6ZYY2"/>
<dbReference type="Proteomes" id="UP001302745">
    <property type="component" value="Unassembled WGS sequence"/>
</dbReference>
<evidence type="ECO:0000313" key="9">
    <source>
        <dbReference type="Proteomes" id="UP001302745"/>
    </source>
</evidence>
<dbReference type="InterPro" id="IPR036249">
    <property type="entry name" value="Thioredoxin-like_sf"/>
</dbReference>
<evidence type="ECO:0000256" key="6">
    <source>
        <dbReference type="ARBA" id="ARBA00023128"/>
    </source>
</evidence>
<reference evidence="8" key="1">
    <citation type="journal article" date="2023" name="Mol. Phylogenet. Evol.">
        <title>Genome-scale phylogeny and comparative genomics of the fungal order Sordariales.</title>
        <authorList>
            <person name="Hensen N."/>
            <person name="Bonometti L."/>
            <person name="Westerberg I."/>
            <person name="Brannstrom I.O."/>
            <person name="Guillou S."/>
            <person name="Cros-Aarteil S."/>
            <person name="Calhoun S."/>
            <person name="Haridas S."/>
            <person name="Kuo A."/>
            <person name="Mondo S."/>
            <person name="Pangilinan J."/>
            <person name="Riley R."/>
            <person name="LaButti K."/>
            <person name="Andreopoulos B."/>
            <person name="Lipzen A."/>
            <person name="Chen C."/>
            <person name="Yan M."/>
            <person name="Daum C."/>
            <person name="Ng V."/>
            <person name="Clum A."/>
            <person name="Steindorff A."/>
            <person name="Ohm R.A."/>
            <person name="Martin F."/>
            <person name="Silar P."/>
            <person name="Natvig D.O."/>
            <person name="Lalanne C."/>
            <person name="Gautier V."/>
            <person name="Ament-Velasquez S.L."/>
            <person name="Kruys A."/>
            <person name="Hutchinson M.I."/>
            <person name="Powell A.J."/>
            <person name="Barry K."/>
            <person name="Miller A.N."/>
            <person name="Grigoriev I.V."/>
            <person name="Debuchy R."/>
            <person name="Gladieux P."/>
            <person name="Hiltunen Thoren M."/>
            <person name="Johannesson H."/>
        </authorList>
    </citation>
    <scope>NUCLEOTIDE SEQUENCE</scope>
    <source>
        <strain evidence="8">CBS 538.74</strain>
    </source>
</reference>
<gene>
    <name evidence="8" type="ORF">C8A00DRAFT_31825</name>
</gene>
<dbReference type="SUPFAM" id="SSF52833">
    <property type="entry name" value="Thioredoxin-like"/>
    <property type="match status" value="1"/>
</dbReference>
<comment type="subcellular location">
    <subcellularLocation>
        <location evidence="2">Mitochondrion</location>
    </subcellularLocation>
</comment>
<comment type="similarity">
    <text evidence="3">Belongs to the FMP46 family.</text>
</comment>
<evidence type="ECO:0000313" key="8">
    <source>
        <dbReference type="EMBL" id="KAK4155304.1"/>
    </source>
</evidence>
<dbReference type="GO" id="GO:0016491">
    <property type="term" value="F:oxidoreductase activity"/>
    <property type="evidence" value="ECO:0007669"/>
    <property type="project" value="UniProtKB-KW"/>
</dbReference>